<dbReference type="PANTHER" id="PTHR43462:SF2">
    <property type="entry name" value="THREONYL AND ALANYL TRNA SYNTHETASE SECOND ADDITIONAL DOMAIN-CONTAINING PROTEIN"/>
    <property type="match status" value="1"/>
</dbReference>
<sequence length="284" mass="30966">MASTTASVPPSKPLYQYEESLRKNVAQITCVRPYSELEETEKLLFKAGTNDTQVLETHETIFYAQGGGQPCDIGHISALGQEGVRFEVQLVRSGANGRTLHFGHFTNSSDNSTISKGFAVGAMVEQTLDGARRDLHSRIHTAGHLVALAVLRLSETTAELKVVDDKAQHYPETSFVEFKGVIDSKFKDAIQDQANEFVRQALPVKLYWLKPEELKGSDVILAEGMPILSGLDGMVRIVDIVGAGAYPCGGTHTQDSSLVGQITVKGIKRQKGVSKVSYFVEGQR</sequence>
<dbReference type="PANTHER" id="PTHR43462">
    <property type="entry name" value="ALANYL-TRNA EDITING PROTEIN"/>
    <property type="match status" value="1"/>
</dbReference>
<dbReference type="InterPro" id="IPR018163">
    <property type="entry name" value="Thr/Ala-tRNA-synth_IIc_edit"/>
</dbReference>
<dbReference type="SUPFAM" id="SSF55186">
    <property type="entry name" value="ThrRS/AlaRS common domain"/>
    <property type="match status" value="1"/>
</dbReference>
<dbReference type="InterPro" id="IPR051335">
    <property type="entry name" value="Alanyl-tRNA_Editing_Enzymes"/>
</dbReference>
<proteinExistence type="predicted"/>
<dbReference type="InterPro" id="IPR009000">
    <property type="entry name" value="Transl_B-barrel_sf"/>
</dbReference>
<dbReference type="GO" id="GO:0000166">
    <property type="term" value="F:nucleotide binding"/>
    <property type="evidence" value="ECO:0007669"/>
    <property type="project" value="InterPro"/>
</dbReference>
<dbReference type="SUPFAM" id="SSF50447">
    <property type="entry name" value="Translation proteins"/>
    <property type="match status" value="1"/>
</dbReference>
<organism evidence="1 2">
    <name type="scientific">Recurvomyces mirabilis</name>
    <dbReference type="NCBI Taxonomy" id="574656"/>
    <lineage>
        <taxon>Eukaryota</taxon>
        <taxon>Fungi</taxon>
        <taxon>Dikarya</taxon>
        <taxon>Ascomycota</taxon>
        <taxon>Pezizomycotina</taxon>
        <taxon>Dothideomycetes</taxon>
        <taxon>Dothideomycetidae</taxon>
        <taxon>Mycosphaerellales</taxon>
        <taxon>Teratosphaeriaceae</taxon>
        <taxon>Recurvomyces</taxon>
    </lineage>
</organism>
<comment type="caution">
    <text evidence="1">The sequence shown here is derived from an EMBL/GenBank/DDBJ whole genome shotgun (WGS) entry which is preliminary data.</text>
</comment>
<gene>
    <name evidence="1" type="ORF">LTR78_004255</name>
</gene>
<dbReference type="Gene3D" id="3.30.980.10">
    <property type="entry name" value="Threonyl-trna Synthetase, Chain A, domain 2"/>
    <property type="match status" value="1"/>
</dbReference>
<reference evidence="1" key="1">
    <citation type="submission" date="2023-07" db="EMBL/GenBank/DDBJ databases">
        <title>Black Yeasts Isolated from many extreme environments.</title>
        <authorList>
            <person name="Coleine C."/>
            <person name="Stajich J.E."/>
            <person name="Selbmann L."/>
        </authorList>
    </citation>
    <scope>NUCLEOTIDE SEQUENCE</scope>
    <source>
        <strain evidence="1">CCFEE 5485</strain>
    </source>
</reference>
<dbReference type="EMBL" id="JAUTXT010000012">
    <property type="protein sequence ID" value="KAK3676063.1"/>
    <property type="molecule type" value="Genomic_DNA"/>
</dbReference>
<name>A0AAE1C2V9_9PEZI</name>
<dbReference type="Proteomes" id="UP001274830">
    <property type="component" value="Unassembled WGS sequence"/>
</dbReference>
<dbReference type="Gene3D" id="2.40.30.130">
    <property type="match status" value="1"/>
</dbReference>
<evidence type="ECO:0000313" key="2">
    <source>
        <dbReference type="Proteomes" id="UP001274830"/>
    </source>
</evidence>
<evidence type="ECO:0008006" key="3">
    <source>
        <dbReference type="Google" id="ProtNLM"/>
    </source>
</evidence>
<dbReference type="AlphaFoldDB" id="A0AAE1C2V9"/>
<protein>
    <recommendedName>
        <fullName evidence="3">Alanyl-transfer RNA synthetases family profile domain-containing protein</fullName>
    </recommendedName>
</protein>
<keyword evidence="2" id="KW-1185">Reference proteome</keyword>
<accession>A0AAE1C2V9</accession>
<evidence type="ECO:0000313" key="1">
    <source>
        <dbReference type="EMBL" id="KAK3676063.1"/>
    </source>
</evidence>